<dbReference type="AlphaFoldDB" id="A0A9D4C937"/>
<dbReference type="Proteomes" id="UP000828390">
    <property type="component" value="Unassembled WGS sequence"/>
</dbReference>
<protein>
    <submittedName>
        <fullName evidence="1">Uncharacterized protein</fullName>
    </submittedName>
</protein>
<reference evidence="1" key="1">
    <citation type="journal article" date="2019" name="bioRxiv">
        <title>The Genome of the Zebra Mussel, Dreissena polymorpha: A Resource for Invasive Species Research.</title>
        <authorList>
            <person name="McCartney M.A."/>
            <person name="Auch B."/>
            <person name="Kono T."/>
            <person name="Mallez S."/>
            <person name="Zhang Y."/>
            <person name="Obille A."/>
            <person name="Becker A."/>
            <person name="Abrahante J.E."/>
            <person name="Garbe J."/>
            <person name="Badalamenti J.P."/>
            <person name="Herman A."/>
            <person name="Mangelson H."/>
            <person name="Liachko I."/>
            <person name="Sullivan S."/>
            <person name="Sone E.D."/>
            <person name="Koren S."/>
            <person name="Silverstein K.A.T."/>
            <person name="Beckman K.B."/>
            <person name="Gohl D.M."/>
        </authorList>
    </citation>
    <scope>NUCLEOTIDE SEQUENCE</scope>
    <source>
        <strain evidence="1">Duluth1</strain>
        <tissue evidence="1">Whole animal</tissue>
    </source>
</reference>
<evidence type="ECO:0000313" key="1">
    <source>
        <dbReference type="EMBL" id="KAH3719500.1"/>
    </source>
</evidence>
<reference evidence="1" key="2">
    <citation type="submission" date="2020-11" db="EMBL/GenBank/DDBJ databases">
        <authorList>
            <person name="McCartney M.A."/>
            <person name="Auch B."/>
            <person name="Kono T."/>
            <person name="Mallez S."/>
            <person name="Becker A."/>
            <person name="Gohl D.M."/>
            <person name="Silverstein K.A.T."/>
            <person name="Koren S."/>
            <person name="Bechman K.B."/>
            <person name="Herman A."/>
            <person name="Abrahante J.E."/>
            <person name="Garbe J."/>
        </authorList>
    </citation>
    <scope>NUCLEOTIDE SEQUENCE</scope>
    <source>
        <strain evidence="1">Duluth1</strain>
        <tissue evidence="1">Whole animal</tissue>
    </source>
</reference>
<name>A0A9D4C937_DREPO</name>
<gene>
    <name evidence="1" type="ORF">DPMN_062337</name>
</gene>
<dbReference type="EMBL" id="JAIWYP010000013">
    <property type="protein sequence ID" value="KAH3719500.1"/>
    <property type="molecule type" value="Genomic_DNA"/>
</dbReference>
<accession>A0A9D4C937</accession>
<sequence>MIILLTSHQFIYDYKQFSLNEIDAWIGRAEPNTTHFSESFFRFRVACAYSPTEEKPAILPFLKFIKAAKWYCNNYIFSVRI</sequence>
<proteinExistence type="predicted"/>
<evidence type="ECO:0000313" key="2">
    <source>
        <dbReference type="Proteomes" id="UP000828390"/>
    </source>
</evidence>
<comment type="caution">
    <text evidence="1">The sequence shown here is derived from an EMBL/GenBank/DDBJ whole genome shotgun (WGS) entry which is preliminary data.</text>
</comment>
<keyword evidence="2" id="KW-1185">Reference proteome</keyword>
<organism evidence="1 2">
    <name type="scientific">Dreissena polymorpha</name>
    <name type="common">Zebra mussel</name>
    <name type="synonym">Mytilus polymorpha</name>
    <dbReference type="NCBI Taxonomy" id="45954"/>
    <lineage>
        <taxon>Eukaryota</taxon>
        <taxon>Metazoa</taxon>
        <taxon>Spiralia</taxon>
        <taxon>Lophotrochozoa</taxon>
        <taxon>Mollusca</taxon>
        <taxon>Bivalvia</taxon>
        <taxon>Autobranchia</taxon>
        <taxon>Heteroconchia</taxon>
        <taxon>Euheterodonta</taxon>
        <taxon>Imparidentia</taxon>
        <taxon>Neoheterodontei</taxon>
        <taxon>Myida</taxon>
        <taxon>Dreissenoidea</taxon>
        <taxon>Dreissenidae</taxon>
        <taxon>Dreissena</taxon>
    </lineage>
</organism>